<accession>A0A9P7ZYH2</accession>
<dbReference type="PANTHER" id="PTHR46481">
    <property type="entry name" value="ZINC FINGER BED DOMAIN-CONTAINING PROTEIN 4"/>
    <property type="match status" value="1"/>
</dbReference>
<organism evidence="8 9">
    <name type="scientific">Mortierella alpina</name>
    <name type="common">Oleaginous fungus</name>
    <name type="synonym">Mortierella renispora</name>
    <dbReference type="NCBI Taxonomy" id="64518"/>
    <lineage>
        <taxon>Eukaryota</taxon>
        <taxon>Fungi</taxon>
        <taxon>Fungi incertae sedis</taxon>
        <taxon>Mucoromycota</taxon>
        <taxon>Mortierellomycotina</taxon>
        <taxon>Mortierellomycetes</taxon>
        <taxon>Mortierellales</taxon>
        <taxon>Mortierellaceae</taxon>
        <taxon>Mortierella</taxon>
    </lineage>
</organism>
<dbReference type="GO" id="GO:0008270">
    <property type="term" value="F:zinc ion binding"/>
    <property type="evidence" value="ECO:0007669"/>
    <property type="project" value="UniProtKB-KW"/>
</dbReference>
<evidence type="ECO:0000256" key="5">
    <source>
        <dbReference type="ARBA" id="ARBA00023125"/>
    </source>
</evidence>
<feature type="non-terminal residue" evidence="8">
    <location>
        <position position="1"/>
    </location>
</feature>
<evidence type="ECO:0000256" key="2">
    <source>
        <dbReference type="ARBA" id="ARBA00022723"/>
    </source>
</evidence>
<name>A0A9P7ZYH2_MORAP</name>
<dbReference type="Pfam" id="PF14372">
    <property type="entry name" value="hAT-like_RNase-H"/>
    <property type="match status" value="1"/>
</dbReference>
<proteinExistence type="predicted"/>
<keyword evidence="5" id="KW-0238">DNA-binding</keyword>
<evidence type="ECO:0000256" key="1">
    <source>
        <dbReference type="ARBA" id="ARBA00004123"/>
    </source>
</evidence>
<dbReference type="InterPro" id="IPR012337">
    <property type="entry name" value="RNaseH-like_sf"/>
</dbReference>
<dbReference type="SUPFAM" id="SSF53098">
    <property type="entry name" value="Ribonuclease H-like"/>
    <property type="match status" value="1"/>
</dbReference>
<keyword evidence="4" id="KW-0862">Zinc</keyword>
<keyword evidence="2" id="KW-0479">Metal-binding</keyword>
<dbReference type="EMBL" id="JAIFTL010000634">
    <property type="protein sequence ID" value="KAG9319109.1"/>
    <property type="molecule type" value="Genomic_DNA"/>
</dbReference>
<evidence type="ECO:0000256" key="3">
    <source>
        <dbReference type="ARBA" id="ARBA00022771"/>
    </source>
</evidence>
<dbReference type="GO" id="GO:0005634">
    <property type="term" value="C:nucleus"/>
    <property type="evidence" value="ECO:0007669"/>
    <property type="project" value="UniProtKB-SubCell"/>
</dbReference>
<protein>
    <recommendedName>
        <fullName evidence="7">hAT-like transposase RNase-H fold domain-containing protein</fullName>
    </recommendedName>
</protein>
<gene>
    <name evidence="8" type="ORF">KVV02_004693</name>
</gene>
<feature type="domain" description="hAT-like transposase RNase-H fold" evidence="7">
    <location>
        <begin position="437"/>
        <end position="510"/>
    </location>
</feature>
<dbReference type="InterPro" id="IPR052035">
    <property type="entry name" value="ZnF_BED_domain_contain"/>
</dbReference>
<dbReference type="PANTHER" id="PTHR46481:SF10">
    <property type="entry name" value="ZINC FINGER BED DOMAIN-CONTAINING PROTEIN 39"/>
    <property type="match status" value="1"/>
</dbReference>
<dbReference type="GO" id="GO:0003677">
    <property type="term" value="F:DNA binding"/>
    <property type="evidence" value="ECO:0007669"/>
    <property type="project" value="UniProtKB-KW"/>
</dbReference>
<evidence type="ECO:0000259" key="7">
    <source>
        <dbReference type="Pfam" id="PF14372"/>
    </source>
</evidence>
<evidence type="ECO:0000256" key="6">
    <source>
        <dbReference type="ARBA" id="ARBA00023242"/>
    </source>
</evidence>
<keyword evidence="3" id="KW-0863">Zinc-finger</keyword>
<keyword evidence="6" id="KW-0539">Nucleus</keyword>
<evidence type="ECO:0000313" key="8">
    <source>
        <dbReference type="EMBL" id="KAG9319109.1"/>
    </source>
</evidence>
<sequence length="563" mass="63080">MSRRRRIIESPELDIDEGHQDLEMMSTASSSCVPSSFDVSVSEMDVTSIASQDGASMGAPRTPRGWATKNKWAEHATTKEGKGILCLFPGCRKFYQTSSFTTSGVNRHLQSAHKINKESGVNDGSLSRSGPLDAHLYPSKQARIIHPTCFDDLLVRYIVRTKQPFSAVGSTELQELLNHCTMASMSQVKLPSSDTIARKVKEKYADATSQVTDLLSSVPKLALTADAWTGPSQKDFLGVTAHWIDDKWVQQELVIGFEPLEGAHTGQNLAEALVNVAERNLQGKLQHVPCLGHAINLAVQAIMGPNGLNDLAPETNDPYVDLDQGEADRPAQGMTALAKVRRGVVHIRASPQRMRRFDRICQSEDCKPLQLTRDVRTRWNSTYAMVERAIHLRNAYQSMCRNEVALKPYELQDDEWEYLDKLAKLLQQFDELTKKVSGSQYPTLNRAMSVYNKLIDQLEDVIANEEDPVLKQAAAQGRSKLLKYYAKTDCTPVYAVPTAMDPRMRYNWWNVQNWGEYVQTSIEAVNAVWEGQYKGKEGPQLLDTHVAKEMAMYGIEQQDGELE</sequence>
<evidence type="ECO:0000313" key="9">
    <source>
        <dbReference type="Proteomes" id="UP000717515"/>
    </source>
</evidence>
<evidence type="ECO:0000256" key="4">
    <source>
        <dbReference type="ARBA" id="ARBA00022833"/>
    </source>
</evidence>
<comment type="subcellular location">
    <subcellularLocation>
        <location evidence="1">Nucleus</location>
    </subcellularLocation>
</comment>
<dbReference type="Proteomes" id="UP000717515">
    <property type="component" value="Unassembled WGS sequence"/>
</dbReference>
<comment type="caution">
    <text evidence="8">The sequence shown here is derived from an EMBL/GenBank/DDBJ whole genome shotgun (WGS) entry which is preliminary data.</text>
</comment>
<dbReference type="InterPro" id="IPR025525">
    <property type="entry name" value="hAT-like_transposase_RNase-H"/>
</dbReference>
<dbReference type="AlphaFoldDB" id="A0A9P7ZYH2"/>
<reference evidence="8" key="1">
    <citation type="submission" date="2021-07" db="EMBL/GenBank/DDBJ databases">
        <title>Draft genome of Mortierella alpina, strain LL118, isolated from an aspen leaf litter sample.</title>
        <authorList>
            <person name="Yang S."/>
            <person name="Vinatzer B.A."/>
        </authorList>
    </citation>
    <scope>NUCLEOTIDE SEQUENCE</scope>
    <source>
        <strain evidence="8">LL118</strain>
    </source>
</reference>